<accession>A0A941EVG9</accession>
<dbReference type="EMBL" id="JAGSOG010000346">
    <property type="protein sequence ID" value="MBR7838907.1"/>
    <property type="molecule type" value="Genomic_DNA"/>
</dbReference>
<organism evidence="1 2">
    <name type="scientific">Actinospica durhamensis</name>
    <dbReference type="NCBI Taxonomy" id="1508375"/>
    <lineage>
        <taxon>Bacteria</taxon>
        <taxon>Bacillati</taxon>
        <taxon>Actinomycetota</taxon>
        <taxon>Actinomycetes</taxon>
        <taxon>Catenulisporales</taxon>
        <taxon>Actinospicaceae</taxon>
        <taxon>Actinospica</taxon>
    </lineage>
</organism>
<evidence type="ECO:0000313" key="2">
    <source>
        <dbReference type="Proteomes" id="UP000675781"/>
    </source>
</evidence>
<dbReference type="AlphaFoldDB" id="A0A941EVG9"/>
<evidence type="ECO:0000313" key="1">
    <source>
        <dbReference type="EMBL" id="MBR7838907.1"/>
    </source>
</evidence>
<gene>
    <name evidence="1" type="ORF">KDL01_36910</name>
</gene>
<reference evidence="1" key="1">
    <citation type="submission" date="2021-04" db="EMBL/GenBank/DDBJ databases">
        <title>Genome based classification of Actinospica acidithermotolerans sp. nov., an actinobacterium isolated from an Indonesian hot spring.</title>
        <authorList>
            <person name="Kusuma A.B."/>
            <person name="Putra K.E."/>
            <person name="Nafisah S."/>
            <person name="Loh J."/>
            <person name="Nouioui I."/>
            <person name="Goodfellow M."/>
        </authorList>
    </citation>
    <scope>NUCLEOTIDE SEQUENCE</scope>
    <source>
        <strain evidence="1">CSCA 57</strain>
    </source>
</reference>
<comment type="caution">
    <text evidence="1">The sequence shown here is derived from an EMBL/GenBank/DDBJ whole genome shotgun (WGS) entry which is preliminary data.</text>
</comment>
<proteinExistence type="predicted"/>
<name>A0A941EVG9_9ACTN</name>
<keyword evidence="2" id="KW-1185">Reference proteome</keyword>
<sequence length="65" mass="5701">MVTITADGAGGADDTGTSCSATGAGGAGAHVVTTLPQTTAATTFTINVGGTGGKGCNGTGAGGAG</sequence>
<dbReference type="Proteomes" id="UP000675781">
    <property type="component" value="Unassembled WGS sequence"/>
</dbReference>
<protein>
    <submittedName>
        <fullName evidence="1">Uncharacterized protein</fullName>
    </submittedName>
</protein>
<feature type="non-terminal residue" evidence="1">
    <location>
        <position position="65"/>
    </location>
</feature>